<dbReference type="PANTHER" id="PTHR23408:SF3">
    <property type="entry name" value="METHYLMALONIC ACIDURIA TYPE A PROTEIN, MITOCHONDRIAL"/>
    <property type="match status" value="1"/>
</dbReference>
<dbReference type="Gene3D" id="1.10.287.130">
    <property type="match status" value="1"/>
</dbReference>
<gene>
    <name evidence="2" type="ORF">SMRZ_LOCUS6336</name>
</gene>
<name>A0A183LRB1_9TREM</name>
<comment type="similarity">
    <text evidence="1">Belongs to the SIMIBI class G3E GTPase family. ArgK/MeaB subfamily.</text>
</comment>
<dbReference type="Proteomes" id="UP000277204">
    <property type="component" value="Unassembled WGS sequence"/>
</dbReference>
<dbReference type="AlphaFoldDB" id="A0A183LRB1"/>
<dbReference type="OrthoDB" id="1476984at2759"/>
<protein>
    <submittedName>
        <fullName evidence="4">Methylmalonic aciduria type A protein, mitochondrial</fullName>
    </submittedName>
</protein>
<dbReference type="PANTHER" id="PTHR23408">
    <property type="entry name" value="METHYLMALONYL-COA MUTASE"/>
    <property type="match status" value="1"/>
</dbReference>
<dbReference type="GO" id="GO:0005525">
    <property type="term" value="F:GTP binding"/>
    <property type="evidence" value="ECO:0007669"/>
    <property type="project" value="InterPro"/>
</dbReference>
<reference evidence="4" key="2">
    <citation type="submission" date="2023-11" db="UniProtKB">
        <authorList>
            <consortium name="WormBaseParasite"/>
        </authorList>
    </citation>
    <scope>IDENTIFICATION</scope>
</reference>
<sequence>MLRLCSHIHLSYGHFKVFSCKHSKRYIHSSIPIISQKITSLSINQTEYAKTLADSLIQGNRYSLARAITLLESSKAERRAEGQYILDVVIKHLAQQELKTGKFTFRIGLSGPPGAGKSTFIEAFGGRLIGSKQWNPVMNTSYKSYGKQRLTLDEEHFNQEIRKLHRVAVLAIDPSSHTTGGSLLADKTRMPELSNNMNAYIRPSPSGGNLGGVARATSESILLCEAAGFETVLVETVGVGQLEFAAADMVDMFVLIIPPAGGDELQGIKRGIVEVADLVLVNKADGELLHQARLIAKEYSNALKYMRCRRPNWIPKVQLVSSLTGDGLIEFWSTAFKFHQSLIKSGELQRIRKEQLRIWMWTFVKEEIWRRFKSSPLILEKQKEIETLLFNREIAPGIAAELLLDIDHGKS</sequence>
<dbReference type="CDD" id="cd03114">
    <property type="entry name" value="MMAA-like"/>
    <property type="match status" value="1"/>
</dbReference>
<accession>A0A183LRB1</accession>
<dbReference type="InterPro" id="IPR005129">
    <property type="entry name" value="GTPase_ArgK"/>
</dbReference>
<dbReference type="Pfam" id="PF03308">
    <property type="entry name" value="MeaB"/>
    <property type="match status" value="2"/>
</dbReference>
<dbReference type="Gene3D" id="1.20.5.170">
    <property type="match status" value="1"/>
</dbReference>
<dbReference type="GO" id="GO:0005737">
    <property type="term" value="C:cytoplasm"/>
    <property type="evidence" value="ECO:0007669"/>
    <property type="project" value="TreeGrafter"/>
</dbReference>
<dbReference type="EMBL" id="UZAI01002340">
    <property type="protein sequence ID" value="VDO70591.1"/>
    <property type="molecule type" value="Genomic_DNA"/>
</dbReference>
<reference evidence="2 3" key="1">
    <citation type="submission" date="2018-11" db="EMBL/GenBank/DDBJ databases">
        <authorList>
            <consortium name="Pathogen Informatics"/>
        </authorList>
    </citation>
    <scope>NUCLEOTIDE SEQUENCE [LARGE SCALE GENOMIC DNA]</scope>
    <source>
        <strain evidence="2 3">Zambia</strain>
    </source>
</reference>
<dbReference type="GO" id="GO:0003924">
    <property type="term" value="F:GTPase activity"/>
    <property type="evidence" value="ECO:0007669"/>
    <property type="project" value="InterPro"/>
</dbReference>
<dbReference type="InterPro" id="IPR027417">
    <property type="entry name" value="P-loop_NTPase"/>
</dbReference>
<organism evidence="2 3">
    <name type="scientific">Schistosoma margrebowiei</name>
    <dbReference type="NCBI Taxonomy" id="48269"/>
    <lineage>
        <taxon>Eukaryota</taxon>
        <taxon>Metazoa</taxon>
        <taxon>Spiralia</taxon>
        <taxon>Lophotrochozoa</taxon>
        <taxon>Platyhelminthes</taxon>
        <taxon>Trematoda</taxon>
        <taxon>Digenea</taxon>
        <taxon>Strigeidida</taxon>
        <taxon>Schistosomatoidea</taxon>
        <taxon>Schistosomatidae</taxon>
        <taxon>Schistosoma</taxon>
    </lineage>
</organism>
<dbReference type="WBParaSite" id="SMRG1_75880.1">
    <property type="protein sequence ID" value="SMRG1_75880.1"/>
    <property type="gene ID" value="SMRG1_75880"/>
</dbReference>
<evidence type="ECO:0000256" key="1">
    <source>
        <dbReference type="ARBA" id="ARBA00009625"/>
    </source>
</evidence>
<keyword evidence="3" id="KW-1185">Reference proteome</keyword>
<evidence type="ECO:0000313" key="4">
    <source>
        <dbReference type="WBParaSite" id="SMRG1_75880.1"/>
    </source>
</evidence>
<evidence type="ECO:0000313" key="3">
    <source>
        <dbReference type="Proteomes" id="UP000277204"/>
    </source>
</evidence>
<dbReference type="Gene3D" id="3.40.50.300">
    <property type="entry name" value="P-loop containing nucleotide triphosphate hydrolases"/>
    <property type="match status" value="1"/>
</dbReference>
<dbReference type="STRING" id="48269.A0A183LRB1"/>
<dbReference type="SUPFAM" id="SSF52540">
    <property type="entry name" value="P-loop containing nucleoside triphosphate hydrolases"/>
    <property type="match status" value="2"/>
</dbReference>
<dbReference type="Proteomes" id="UP000050790">
    <property type="component" value="Unassembled WGS sequence"/>
</dbReference>
<proteinExistence type="inferred from homology"/>
<evidence type="ECO:0000313" key="2">
    <source>
        <dbReference type="EMBL" id="VDO70591.1"/>
    </source>
</evidence>